<comment type="caution">
    <text evidence="3">The sequence shown here is derived from an EMBL/GenBank/DDBJ whole genome shotgun (WGS) entry which is preliminary data.</text>
</comment>
<dbReference type="Proteomes" id="UP001497602">
    <property type="component" value="Unassembled WGS sequence"/>
</dbReference>
<protein>
    <recommendedName>
        <fullName evidence="5">WG repeat protein</fullName>
    </recommendedName>
</protein>
<evidence type="ECO:0000256" key="2">
    <source>
        <dbReference type="SAM" id="SignalP"/>
    </source>
</evidence>
<organism evidence="3 4">
    <name type="scientific">Tenacibaculum vairaonense</name>
    <dbReference type="NCBI Taxonomy" id="3137860"/>
    <lineage>
        <taxon>Bacteria</taxon>
        <taxon>Pseudomonadati</taxon>
        <taxon>Bacteroidota</taxon>
        <taxon>Flavobacteriia</taxon>
        <taxon>Flavobacteriales</taxon>
        <taxon>Flavobacteriaceae</taxon>
        <taxon>Tenacibaculum</taxon>
    </lineage>
</organism>
<accession>A0ABP1F5P4</accession>
<feature type="signal peptide" evidence="2">
    <location>
        <begin position="1"/>
        <end position="20"/>
    </location>
</feature>
<reference evidence="3 4" key="1">
    <citation type="submission" date="2024-05" db="EMBL/GenBank/DDBJ databases">
        <authorList>
            <person name="Duchaud E."/>
        </authorList>
    </citation>
    <scope>NUCLEOTIDE SEQUENCE [LARGE SCALE GENOMIC DNA]</scope>
    <source>
        <strain evidence="3">Ena-SAMPLE-TAB-13-05-2024-13:56:06:370-140305</strain>
    </source>
</reference>
<name>A0ABP1F5P4_9FLAO</name>
<dbReference type="EMBL" id="CAXJRC010000002">
    <property type="protein sequence ID" value="CAL2104906.1"/>
    <property type="molecule type" value="Genomic_DNA"/>
</dbReference>
<evidence type="ECO:0000313" key="4">
    <source>
        <dbReference type="Proteomes" id="UP001497602"/>
    </source>
</evidence>
<evidence type="ECO:0000256" key="1">
    <source>
        <dbReference type="SAM" id="Coils"/>
    </source>
</evidence>
<evidence type="ECO:0000313" key="3">
    <source>
        <dbReference type="EMBL" id="CAL2104906.1"/>
    </source>
</evidence>
<dbReference type="RefSeq" id="WP_348736622.1">
    <property type="nucleotide sequence ID" value="NZ_CAXJRC010000002.1"/>
</dbReference>
<keyword evidence="1" id="KW-0175">Coiled coil</keyword>
<gene>
    <name evidence="3" type="ORF">T190115A13A_110042</name>
</gene>
<evidence type="ECO:0008006" key="5">
    <source>
        <dbReference type="Google" id="ProtNLM"/>
    </source>
</evidence>
<sequence length="434" mass="51185">MSVKLSIVLFLLSLTLYGQTNEEIAGVYFKKAQKAIEAIDYKLAKANFDKGVSKLDTISNANIAELGTFIYYELKGFQKAKYYAKQFFTLFKNKSTDRYDQMLELYVEIEEEVLKKEEEEKKLLEEKLRKEKELRRIDSLKNVWKKKEEKFTLYLDTIFSFNSYGVALYKKDGWLGVIDDNGERLVEEKNYKDAVFFEGYLLLKNKVKEPSKIKVLKLQTKEDFLLPKPSVFFDDIDNYGVVTMPRGNGNLVMYMGKVLKTLIYDLEERKKIKADDIEGYLKKLKKNDKIDRFDDEDGKWSVKINKEWYVLGEALGGGVYSLYKEKEKNENESFFGYMFTENKEEKAKLLAVSQTGFLSSFYKRALRSFGREEGDIWYSEKGKEKKYEEENEGYKGKTKIKRLDKKRYQLIKEGKVFIKEKTLEKIEDFLKRNK</sequence>
<keyword evidence="2" id="KW-0732">Signal</keyword>
<feature type="coiled-coil region" evidence="1">
    <location>
        <begin position="99"/>
        <end position="136"/>
    </location>
</feature>
<proteinExistence type="predicted"/>
<keyword evidence="4" id="KW-1185">Reference proteome</keyword>
<feature type="chain" id="PRO_5046809915" description="WG repeat protein" evidence="2">
    <location>
        <begin position="21"/>
        <end position="434"/>
    </location>
</feature>